<evidence type="ECO:0000259" key="1">
    <source>
        <dbReference type="Pfam" id="PF01590"/>
    </source>
</evidence>
<dbReference type="Proteomes" id="UP000315759">
    <property type="component" value="Unassembled WGS sequence"/>
</dbReference>
<evidence type="ECO:0000313" key="4">
    <source>
        <dbReference type="Proteomes" id="UP000315759"/>
    </source>
</evidence>
<keyword evidence="4" id="KW-1185">Reference proteome</keyword>
<dbReference type="Gene3D" id="3.30.450.40">
    <property type="match status" value="1"/>
</dbReference>
<dbReference type="InterPro" id="IPR029016">
    <property type="entry name" value="GAF-like_dom_sf"/>
</dbReference>
<dbReference type="SUPFAM" id="SSF46689">
    <property type="entry name" value="Homeodomain-like"/>
    <property type="match status" value="1"/>
</dbReference>
<organism evidence="3 4">
    <name type="scientific">Mycolicibacterium hodleri</name>
    <dbReference type="NCBI Taxonomy" id="49897"/>
    <lineage>
        <taxon>Bacteria</taxon>
        <taxon>Bacillati</taxon>
        <taxon>Actinomycetota</taxon>
        <taxon>Actinomycetes</taxon>
        <taxon>Mycobacteriales</taxon>
        <taxon>Mycobacteriaceae</taxon>
        <taxon>Mycolicibacterium</taxon>
    </lineage>
</organism>
<accession>A0A544VWG3</accession>
<dbReference type="AlphaFoldDB" id="A0A544VWG3"/>
<feature type="domain" description="GAF" evidence="1">
    <location>
        <begin position="88"/>
        <end position="211"/>
    </location>
</feature>
<dbReference type="PRINTS" id="PR01590">
    <property type="entry name" value="HTHFIS"/>
</dbReference>
<gene>
    <name evidence="3" type="ORF">D8S82_22620</name>
</gene>
<feature type="domain" description="DNA binding HTH" evidence="2">
    <location>
        <begin position="332"/>
        <end position="372"/>
    </location>
</feature>
<dbReference type="InterPro" id="IPR003018">
    <property type="entry name" value="GAF"/>
</dbReference>
<dbReference type="Pfam" id="PF02954">
    <property type="entry name" value="HTH_8"/>
    <property type="match status" value="1"/>
</dbReference>
<dbReference type="InterPro" id="IPR009057">
    <property type="entry name" value="Homeodomain-like_sf"/>
</dbReference>
<dbReference type="GO" id="GO:0043565">
    <property type="term" value="F:sequence-specific DNA binding"/>
    <property type="evidence" value="ECO:0007669"/>
    <property type="project" value="InterPro"/>
</dbReference>
<reference evidence="3 4" key="1">
    <citation type="submission" date="2018-10" db="EMBL/GenBank/DDBJ databases">
        <title>Draft genome of Mycobacterium hodleri strain B.</title>
        <authorList>
            <person name="Amande T.J."/>
            <person name="Mcgenity T.J."/>
        </authorList>
    </citation>
    <scope>NUCLEOTIDE SEQUENCE [LARGE SCALE GENOMIC DNA]</scope>
    <source>
        <strain evidence="3 4">B</strain>
    </source>
</reference>
<dbReference type="Pfam" id="PF01590">
    <property type="entry name" value="GAF"/>
    <property type="match status" value="1"/>
</dbReference>
<proteinExistence type="predicted"/>
<dbReference type="EMBL" id="VIFX01000032">
    <property type="protein sequence ID" value="TQR84336.1"/>
    <property type="molecule type" value="Genomic_DNA"/>
</dbReference>
<evidence type="ECO:0000259" key="2">
    <source>
        <dbReference type="Pfam" id="PF02954"/>
    </source>
</evidence>
<name>A0A544VWG3_9MYCO</name>
<protein>
    <submittedName>
        <fullName evidence="3">GAF domain-containing protein</fullName>
    </submittedName>
</protein>
<dbReference type="InterPro" id="IPR002197">
    <property type="entry name" value="HTH_Fis"/>
</dbReference>
<sequence length="387" mass="41820">MEQQWSASRMTRVVSLNATAFGGLDTTGLGGSMTTTAAWDEFDDGRDPRGIRPDIVRSWHRSQRAAVLPEGLDLGGTGETQASKFVDVAAPVLLQMADLLRGDSVTLALADADGRILWRWACERDLYPQLDQSEMIAGARFAERYAGTNGIGTALENGQTTLVVGQEHYKRNWQDWACIATPVVHPVTRRTAGAINIACEARHANQFLRVAIRSLGSEVSSALRASVGARQRRLLDALVAYRGKITDVPLIALDAQTMIIDGDANGLKADRAEFWELCRGRAGRTIALPGGRCARVLPVTQERESDGVVLVIDSGHSLTTSGPALSRTLGPLERSEVRVLRETLADCGGNKSAAADRLGISRGTLYRKVRAYRLDTGFSRDPGVPAD</sequence>
<dbReference type="Gene3D" id="1.10.10.60">
    <property type="entry name" value="Homeodomain-like"/>
    <property type="match status" value="1"/>
</dbReference>
<comment type="caution">
    <text evidence="3">The sequence shown here is derived from an EMBL/GenBank/DDBJ whole genome shotgun (WGS) entry which is preliminary data.</text>
</comment>
<evidence type="ECO:0000313" key="3">
    <source>
        <dbReference type="EMBL" id="TQR84336.1"/>
    </source>
</evidence>